<dbReference type="WBParaSite" id="TMUE_2000006707.1">
    <property type="protein sequence ID" value="TMUE_2000006707.1"/>
    <property type="gene ID" value="WBGene00293885"/>
</dbReference>
<evidence type="ECO:0000256" key="1">
    <source>
        <dbReference type="SAM" id="MobiDB-lite"/>
    </source>
</evidence>
<name>A0A5S6QIL2_TRIMR</name>
<evidence type="ECO:0000313" key="3">
    <source>
        <dbReference type="WBParaSite" id="TMUE_0000000843.1"/>
    </source>
</evidence>
<dbReference type="AlphaFoldDB" id="A0A5S6QIL2"/>
<protein>
    <submittedName>
        <fullName evidence="3 4">Uncharacterized protein</fullName>
    </submittedName>
</protein>
<organism evidence="2 4">
    <name type="scientific">Trichuris muris</name>
    <name type="common">Mouse whipworm</name>
    <dbReference type="NCBI Taxonomy" id="70415"/>
    <lineage>
        <taxon>Eukaryota</taxon>
        <taxon>Metazoa</taxon>
        <taxon>Ecdysozoa</taxon>
        <taxon>Nematoda</taxon>
        <taxon>Enoplea</taxon>
        <taxon>Dorylaimia</taxon>
        <taxon>Trichinellida</taxon>
        <taxon>Trichuridae</taxon>
        <taxon>Trichuris</taxon>
    </lineage>
</organism>
<evidence type="ECO:0000313" key="4">
    <source>
        <dbReference type="WBParaSite" id="TMUE_2000006707.1"/>
    </source>
</evidence>
<reference evidence="2" key="2">
    <citation type="submission" date="2014-03" db="EMBL/GenBank/DDBJ databases">
        <title>The whipworm genome and dual-species transcriptomics of an intimate host-pathogen interaction.</title>
        <authorList>
            <person name="Foth B.J."/>
            <person name="Tsai I.J."/>
            <person name="Reid A.J."/>
            <person name="Bancroft A.J."/>
            <person name="Nichol S."/>
            <person name="Tracey A."/>
            <person name="Holroyd N."/>
            <person name="Cotton J.A."/>
            <person name="Stanley E.J."/>
            <person name="Zarowiecki M."/>
            <person name="Liu J.Z."/>
            <person name="Huckvale T."/>
            <person name="Cooper P.J."/>
            <person name="Grencis R.K."/>
            <person name="Berriman M."/>
        </authorList>
    </citation>
    <scope>NUCLEOTIDE SEQUENCE [LARGE SCALE GENOMIC DNA]</scope>
    <source>
        <strain evidence="2">Edinburgh</strain>
    </source>
</reference>
<reference evidence="2" key="1">
    <citation type="submission" date="2013-11" db="EMBL/GenBank/DDBJ databases">
        <authorList>
            <person name="Aslett M."/>
        </authorList>
    </citation>
    <scope>NUCLEOTIDE SEQUENCE [LARGE SCALE GENOMIC DNA]</scope>
    <source>
        <strain evidence="2">Edinburgh</strain>
    </source>
</reference>
<evidence type="ECO:0000313" key="2">
    <source>
        <dbReference type="Proteomes" id="UP000046395"/>
    </source>
</evidence>
<proteinExistence type="predicted"/>
<dbReference type="Proteomes" id="UP000046395">
    <property type="component" value="Unassembled WGS sequence"/>
</dbReference>
<reference evidence="3 4" key="3">
    <citation type="submission" date="2019-12" db="UniProtKB">
        <authorList>
            <consortium name="WormBaseParasite"/>
        </authorList>
    </citation>
    <scope>IDENTIFICATION</scope>
</reference>
<accession>A0A5S6QIL2</accession>
<sequence>MSCHSRAAPIFLVGLQWESASDWLTSECSVLSFITDNERHGYDNRGALYVGLPPVAANYSGKASVTTGHRHATASDRSSQLGPEEKSRGGRMQSKFVVASGKI</sequence>
<feature type="region of interest" description="Disordered" evidence="1">
    <location>
        <begin position="63"/>
        <end position="103"/>
    </location>
</feature>
<keyword evidence="2" id="KW-1185">Reference proteome</keyword>
<dbReference type="WBParaSite" id="TMUE_0000000843.1">
    <property type="protein sequence ID" value="TMUE_0000000843.1"/>
    <property type="gene ID" value="WBGene00296766"/>
</dbReference>